<name>A0AAP0I191_9MAGN</name>
<evidence type="ECO:0000313" key="1">
    <source>
        <dbReference type="EMBL" id="KAK9104235.1"/>
    </source>
</evidence>
<comment type="caution">
    <text evidence="1">The sequence shown here is derived from an EMBL/GenBank/DDBJ whole genome shotgun (WGS) entry which is preliminary data.</text>
</comment>
<gene>
    <name evidence="1" type="ORF">Scep_021079</name>
</gene>
<keyword evidence="2" id="KW-1185">Reference proteome</keyword>
<sequence>MYFIQCVQVTHTPHVIQHITSNLTIHEIVGVHWKCYKQHDNT</sequence>
<dbReference type="EMBL" id="JBBNAG010000009">
    <property type="protein sequence ID" value="KAK9104235.1"/>
    <property type="molecule type" value="Genomic_DNA"/>
</dbReference>
<dbReference type="AlphaFoldDB" id="A0AAP0I191"/>
<evidence type="ECO:0000313" key="2">
    <source>
        <dbReference type="Proteomes" id="UP001419268"/>
    </source>
</evidence>
<proteinExistence type="predicted"/>
<accession>A0AAP0I191</accession>
<organism evidence="1 2">
    <name type="scientific">Stephania cephalantha</name>
    <dbReference type="NCBI Taxonomy" id="152367"/>
    <lineage>
        <taxon>Eukaryota</taxon>
        <taxon>Viridiplantae</taxon>
        <taxon>Streptophyta</taxon>
        <taxon>Embryophyta</taxon>
        <taxon>Tracheophyta</taxon>
        <taxon>Spermatophyta</taxon>
        <taxon>Magnoliopsida</taxon>
        <taxon>Ranunculales</taxon>
        <taxon>Menispermaceae</taxon>
        <taxon>Menispermoideae</taxon>
        <taxon>Cissampelideae</taxon>
        <taxon>Stephania</taxon>
    </lineage>
</organism>
<reference evidence="1 2" key="1">
    <citation type="submission" date="2024-01" db="EMBL/GenBank/DDBJ databases">
        <title>Genome assemblies of Stephania.</title>
        <authorList>
            <person name="Yang L."/>
        </authorList>
    </citation>
    <scope>NUCLEOTIDE SEQUENCE [LARGE SCALE GENOMIC DNA]</scope>
    <source>
        <strain evidence="1">JXDWG</strain>
        <tissue evidence="1">Leaf</tissue>
    </source>
</reference>
<protein>
    <submittedName>
        <fullName evidence="1">Uncharacterized protein</fullName>
    </submittedName>
</protein>
<dbReference type="Proteomes" id="UP001419268">
    <property type="component" value="Unassembled WGS sequence"/>
</dbReference>